<evidence type="ECO:0000256" key="3">
    <source>
        <dbReference type="ARBA" id="ARBA00022723"/>
    </source>
</evidence>
<evidence type="ECO:0000256" key="1">
    <source>
        <dbReference type="ARBA" id="ARBA00001973"/>
    </source>
</evidence>
<dbReference type="GO" id="GO:0046872">
    <property type="term" value="F:metal ion binding"/>
    <property type="evidence" value="ECO:0007669"/>
    <property type="project" value="UniProtKB-KW"/>
</dbReference>
<dbReference type="Proteomes" id="UP000677082">
    <property type="component" value="Unassembled WGS sequence"/>
</dbReference>
<dbReference type="InterPro" id="IPR057190">
    <property type="entry name" value="DUF7868"/>
</dbReference>
<keyword evidence="3" id="KW-0479">Metal-binding</keyword>
<organism evidence="9 10">
    <name type="scientific">Paractinoplanes toevensis</name>
    <dbReference type="NCBI Taxonomy" id="571911"/>
    <lineage>
        <taxon>Bacteria</taxon>
        <taxon>Bacillati</taxon>
        <taxon>Actinomycetota</taxon>
        <taxon>Actinomycetes</taxon>
        <taxon>Micromonosporales</taxon>
        <taxon>Micromonosporaceae</taxon>
        <taxon>Paractinoplanes</taxon>
    </lineage>
</organism>
<dbReference type="Pfam" id="PF12142">
    <property type="entry name" value="PPO1_DWL"/>
    <property type="match status" value="1"/>
</dbReference>
<dbReference type="AlphaFoldDB" id="A0A919W838"/>
<keyword evidence="5" id="KW-0186">Copper</keyword>
<comment type="similarity">
    <text evidence="2">Belongs to the tyrosinase family.</text>
</comment>
<sequence length="481" mass="52970">MPTFVRHDIVKLEQQQAGHPVTRAYAVAIAAMKALPRDDPRSLVYQCAVHGGAVEDRFLNQCQHFTWYFLPWHRMYLYWFEQIARKFIQDSAAVDDETKATWALPYWNYTDNRPAGTVLQPGALPFRDVLPEPFRIPGNSGNALFVPGRNVSLSRGGRIDPRSTSTQRALSETDFSRPPMPGIPPGFGGPSVGLHHDFSGSQGALESSPHGGVHVAVGGLMGRQNQAALDPIFWLHHANIDRLWETWRTQFKGENPTGADWLDTDTFFFHDADGNEVHQTVREVVETLDLNYEYEDVSAPAGPLEAITVQSSPGHPPELVGATGDATRLTGDITSTRFPLSPPAGPLRAAAAEPSHVYLNVEDIRAAGVPDLSYAVYLNVPDTDLDPENDAHYVGNITFFGIELSQDLDHDHPGGHSEFREAFDITDLYTRLRADGRWNEDEVTVTFVPLGVLPPPEAGPADPPPAASTPITLGRVSLFYQ</sequence>
<dbReference type="InterPro" id="IPR002227">
    <property type="entry name" value="Tyrosinase_Cu-bd"/>
</dbReference>
<dbReference type="GO" id="GO:0004097">
    <property type="term" value="F:catechol oxidase activity"/>
    <property type="evidence" value="ECO:0007669"/>
    <property type="project" value="InterPro"/>
</dbReference>
<dbReference type="PROSITE" id="PS00497">
    <property type="entry name" value="TYROSINASE_1"/>
    <property type="match status" value="1"/>
</dbReference>
<name>A0A919W838_9ACTN</name>
<dbReference type="InterPro" id="IPR050316">
    <property type="entry name" value="Tyrosinase/Hemocyanin"/>
</dbReference>
<feature type="domain" description="Tyrosinase copper-binding" evidence="7">
    <location>
        <begin position="64"/>
        <end position="81"/>
    </location>
</feature>
<dbReference type="PANTHER" id="PTHR11474">
    <property type="entry name" value="TYROSINASE FAMILY MEMBER"/>
    <property type="match status" value="1"/>
</dbReference>
<evidence type="ECO:0000256" key="6">
    <source>
        <dbReference type="SAM" id="MobiDB-lite"/>
    </source>
</evidence>
<accession>A0A919W838</accession>
<dbReference type="RefSeq" id="WP_213007734.1">
    <property type="nucleotide sequence ID" value="NZ_BOQN01000050.1"/>
</dbReference>
<dbReference type="InterPro" id="IPR008922">
    <property type="entry name" value="Di-copper_centre_dom_sf"/>
</dbReference>
<evidence type="ECO:0000313" key="9">
    <source>
        <dbReference type="EMBL" id="GIM91836.1"/>
    </source>
</evidence>
<proteinExistence type="inferred from homology"/>
<evidence type="ECO:0000256" key="4">
    <source>
        <dbReference type="ARBA" id="ARBA00023002"/>
    </source>
</evidence>
<keyword evidence="10" id="KW-1185">Reference proteome</keyword>
<comment type="caution">
    <text evidence="9">The sequence shown here is derived from an EMBL/GenBank/DDBJ whole genome shotgun (WGS) entry which is preliminary data.</text>
</comment>
<feature type="domain" description="Tyrosinase copper-binding" evidence="8">
    <location>
        <begin position="230"/>
        <end position="241"/>
    </location>
</feature>
<keyword evidence="4" id="KW-0560">Oxidoreductase</keyword>
<evidence type="ECO:0000256" key="5">
    <source>
        <dbReference type="ARBA" id="ARBA00023008"/>
    </source>
</evidence>
<dbReference type="Pfam" id="PF00264">
    <property type="entry name" value="Tyrosinase"/>
    <property type="match status" value="1"/>
</dbReference>
<gene>
    <name evidence="9" type="ORF">Ato02nite_036290</name>
</gene>
<evidence type="ECO:0000313" key="10">
    <source>
        <dbReference type="Proteomes" id="UP000677082"/>
    </source>
</evidence>
<dbReference type="InterPro" id="IPR022739">
    <property type="entry name" value="Polyphenol_oxidase_cen"/>
</dbReference>
<evidence type="ECO:0000259" key="8">
    <source>
        <dbReference type="PROSITE" id="PS00498"/>
    </source>
</evidence>
<dbReference type="SUPFAM" id="SSF48056">
    <property type="entry name" value="Di-copper centre-containing domain"/>
    <property type="match status" value="1"/>
</dbReference>
<reference evidence="9 10" key="1">
    <citation type="submission" date="2021-03" db="EMBL/GenBank/DDBJ databases">
        <title>Whole genome shotgun sequence of Actinoplanes toevensis NBRC 105298.</title>
        <authorList>
            <person name="Komaki H."/>
            <person name="Tamura T."/>
        </authorList>
    </citation>
    <scope>NUCLEOTIDE SEQUENCE [LARGE SCALE GENOMIC DNA]</scope>
    <source>
        <strain evidence="9 10">NBRC 105298</strain>
    </source>
</reference>
<comment type="cofactor">
    <cofactor evidence="1">
        <name>Cu(2+)</name>
        <dbReference type="ChEBI" id="CHEBI:29036"/>
    </cofactor>
</comment>
<evidence type="ECO:0000256" key="2">
    <source>
        <dbReference type="ARBA" id="ARBA00009928"/>
    </source>
</evidence>
<dbReference type="PANTHER" id="PTHR11474:SF76">
    <property type="entry name" value="SHKT DOMAIN-CONTAINING PROTEIN"/>
    <property type="match status" value="1"/>
</dbReference>
<dbReference type="PROSITE" id="PS00498">
    <property type="entry name" value="TYROSINASE_2"/>
    <property type="match status" value="1"/>
</dbReference>
<evidence type="ECO:0000259" key="7">
    <source>
        <dbReference type="PROSITE" id="PS00497"/>
    </source>
</evidence>
<feature type="region of interest" description="Disordered" evidence="6">
    <location>
        <begin position="156"/>
        <end position="181"/>
    </location>
</feature>
<dbReference type="EMBL" id="BOQN01000050">
    <property type="protein sequence ID" value="GIM91836.1"/>
    <property type="molecule type" value="Genomic_DNA"/>
</dbReference>
<protein>
    <recommendedName>
        <fullName evidence="7 8">Tyrosinase copper-binding domain-containing protein</fullName>
    </recommendedName>
</protein>
<dbReference type="PRINTS" id="PR00092">
    <property type="entry name" value="TYROSINASE"/>
</dbReference>
<dbReference type="Pfam" id="PF25271">
    <property type="entry name" value="DUF7868"/>
    <property type="match status" value="1"/>
</dbReference>
<dbReference type="Gene3D" id="1.10.1280.10">
    <property type="entry name" value="Di-copper center containing domain from catechol oxidase"/>
    <property type="match status" value="1"/>
</dbReference>